<gene>
    <name evidence="1" type="ORF">ARMOST_11400</name>
</gene>
<dbReference type="Proteomes" id="UP000219338">
    <property type="component" value="Unassembled WGS sequence"/>
</dbReference>
<reference evidence="2" key="1">
    <citation type="journal article" date="2017" name="Nat. Ecol. Evol.">
        <title>Genome expansion and lineage-specific genetic innovations in the forest pathogenic fungi Armillaria.</title>
        <authorList>
            <person name="Sipos G."/>
            <person name="Prasanna A.N."/>
            <person name="Walter M.C."/>
            <person name="O'Connor E."/>
            <person name="Balint B."/>
            <person name="Krizsan K."/>
            <person name="Kiss B."/>
            <person name="Hess J."/>
            <person name="Varga T."/>
            <person name="Slot J."/>
            <person name="Riley R."/>
            <person name="Boka B."/>
            <person name="Rigling D."/>
            <person name="Barry K."/>
            <person name="Lee J."/>
            <person name="Mihaltcheva S."/>
            <person name="LaButti K."/>
            <person name="Lipzen A."/>
            <person name="Waldron R."/>
            <person name="Moloney N.M."/>
            <person name="Sperisen C."/>
            <person name="Kredics L."/>
            <person name="Vagvoelgyi C."/>
            <person name="Patrignani A."/>
            <person name="Fitzpatrick D."/>
            <person name="Nagy I."/>
            <person name="Doyle S."/>
            <person name="Anderson J.B."/>
            <person name="Grigoriev I.V."/>
            <person name="Gueldener U."/>
            <person name="Muensterkoetter M."/>
            <person name="Nagy L.G."/>
        </authorList>
    </citation>
    <scope>NUCLEOTIDE SEQUENCE [LARGE SCALE GENOMIC DNA]</scope>
    <source>
        <strain evidence="2">C18/9</strain>
    </source>
</reference>
<dbReference type="AlphaFoldDB" id="A0A284RH20"/>
<evidence type="ECO:0000313" key="1">
    <source>
        <dbReference type="EMBL" id="SJL08041.1"/>
    </source>
</evidence>
<proteinExistence type="predicted"/>
<organism evidence="1 2">
    <name type="scientific">Armillaria ostoyae</name>
    <name type="common">Armillaria root rot fungus</name>
    <dbReference type="NCBI Taxonomy" id="47428"/>
    <lineage>
        <taxon>Eukaryota</taxon>
        <taxon>Fungi</taxon>
        <taxon>Dikarya</taxon>
        <taxon>Basidiomycota</taxon>
        <taxon>Agaricomycotina</taxon>
        <taxon>Agaricomycetes</taxon>
        <taxon>Agaricomycetidae</taxon>
        <taxon>Agaricales</taxon>
        <taxon>Marasmiineae</taxon>
        <taxon>Physalacriaceae</taxon>
        <taxon>Armillaria</taxon>
    </lineage>
</organism>
<protein>
    <submittedName>
        <fullName evidence="1">Uncharacterized protein</fullName>
    </submittedName>
</protein>
<accession>A0A284RH20</accession>
<evidence type="ECO:0000313" key="2">
    <source>
        <dbReference type="Proteomes" id="UP000219338"/>
    </source>
</evidence>
<dbReference type="EMBL" id="FUEG01000009">
    <property type="protein sequence ID" value="SJL08041.1"/>
    <property type="molecule type" value="Genomic_DNA"/>
</dbReference>
<name>A0A284RH20_ARMOS</name>
<keyword evidence="2" id="KW-1185">Reference proteome</keyword>
<sequence length="106" mass="11910">MFHCNSVEKFTSEPSSDKIVLECGEGDRKVMMNCQKLLQFVKIGIGMGFQKNMDGIEDGKANNMGRATERCWSIFRCPKCLKKVTPAVEASRRNMKDVTDIARVSS</sequence>